<sequence length="67" mass="7822">MGHYYSFIIINIIIMIITVNKSVTSKHVKLVMFKENPGKLKIKKSNLLPIDIFYMNTLIVTQRNIKI</sequence>
<reference evidence="2" key="1">
    <citation type="journal article" date="2014" name="PLoS Negl. Trop. Dis.">
        <title>An updated insight into the Sialotranscriptome of Triatoma infestans: developmental stage and geographic variations.</title>
        <authorList>
            <person name="Schwarz A."/>
            <person name="Medrano-Mercado N."/>
            <person name="Schaub G.A."/>
            <person name="Struchiner C.J."/>
            <person name="Bargues M.D."/>
            <person name="Levy M.Z."/>
            <person name="Ribeiro J.M."/>
        </authorList>
    </citation>
    <scope>NUCLEOTIDE SEQUENCE</scope>
    <source>
        <strain evidence="2">Chile</strain>
        <tissue evidence="2">Salivary glands</tissue>
    </source>
</reference>
<proteinExistence type="evidence at transcript level"/>
<keyword evidence="1" id="KW-1133">Transmembrane helix</keyword>
<keyword evidence="1" id="KW-0812">Transmembrane</keyword>
<dbReference type="EMBL" id="GBBI01000173">
    <property type="protein sequence ID" value="JAC18539.1"/>
    <property type="molecule type" value="mRNA"/>
</dbReference>
<dbReference type="AlphaFoldDB" id="A0A023FCY1"/>
<protein>
    <submittedName>
        <fullName evidence="2">Putative secreted protein</fullName>
    </submittedName>
</protein>
<feature type="non-terminal residue" evidence="2">
    <location>
        <position position="67"/>
    </location>
</feature>
<organism evidence="2">
    <name type="scientific">Triatoma infestans</name>
    <name type="common">Assassin bug</name>
    <dbReference type="NCBI Taxonomy" id="30076"/>
    <lineage>
        <taxon>Eukaryota</taxon>
        <taxon>Metazoa</taxon>
        <taxon>Ecdysozoa</taxon>
        <taxon>Arthropoda</taxon>
        <taxon>Hexapoda</taxon>
        <taxon>Insecta</taxon>
        <taxon>Pterygota</taxon>
        <taxon>Neoptera</taxon>
        <taxon>Paraneoptera</taxon>
        <taxon>Hemiptera</taxon>
        <taxon>Heteroptera</taxon>
        <taxon>Panheteroptera</taxon>
        <taxon>Cimicomorpha</taxon>
        <taxon>Reduviidae</taxon>
        <taxon>Triatominae</taxon>
        <taxon>Triatoma</taxon>
    </lineage>
</organism>
<accession>A0A023FCY1</accession>
<keyword evidence="1" id="KW-0472">Membrane</keyword>
<evidence type="ECO:0000313" key="2">
    <source>
        <dbReference type="EMBL" id="JAC18539.1"/>
    </source>
</evidence>
<name>A0A023FCY1_TRIIF</name>
<feature type="transmembrane region" description="Helical" evidence="1">
    <location>
        <begin position="6"/>
        <end position="24"/>
    </location>
</feature>
<evidence type="ECO:0000256" key="1">
    <source>
        <dbReference type="SAM" id="Phobius"/>
    </source>
</evidence>